<evidence type="ECO:0000313" key="10">
    <source>
        <dbReference type="EnsemblPlants" id="Pp3c22_15890V3.1"/>
    </source>
</evidence>
<feature type="compositionally biased region" description="Acidic residues" evidence="6">
    <location>
        <begin position="554"/>
        <end position="564"/>
    </location>
</feature>
<dbReference type="GO" id="GO:0000045">
    <property type="term" value="P:autophagosome assembly"/>
    <property type="evidence" value="ECO:0000318"/>
    <property type="project" value="GO_Central"/>
</dbReference>
<dbReference type="EnsemblPlants" id="Pp3c22_15890V3.1">
    <property type="protein sequence ID" value="Pp3c22_15890V3.1"/>
    <property type="gene ID" value="Pp3c22_15890"/>
</dbReference>
<evidence type="ECO:0000259" key="8">
    <source>
        <dbReference type="Pfam" id="PF10377"/>
    </source>
</evidence>
<accession>A0A2K1INM9</accession>
<dbReference type="GO" id="GO:0034727">
    <property type="term" value="P:piecemeal microautophagy of the nucleus"/>
    <property type="evidence" value="ECO:0000318"/>
    <property type="project" value="GO_Central"/>
</dbReference>
<evidence type="ECO:0000256" key="1">
    <source>
        <dbReference type="ARBA" id="ARBA00022448"/>
    </source>
</evidence>
<reference evidence="9 11" key="2">
    <citation type="journal article" date="2018" name="Plant J.">
        <title>The Physcomitrella patens chromosome-scale assembly reveals moss genome structure and evolution.</title>
        <authorList>
            <person name="Lang D."/>
            <person name="Ullrich K.K."/>
            <person name="Murat F."/>
            <person name="Fuchs J."/>
            <person name="Jenkins J."/>
            <person name="Haas F.B."/>
            <person name="Piednoel M."/>
            <person name="Gundlach H."/>
            <person name="Van Bel M."/>
            <person name="Meyberg R."/>
            <person name="Vives C."/>
            <person name="Morata J."/>
            <person name="Symeonidi A."/>
            <person name="Hiss M."/>
            <person name="Muchero W."/>
            <person name="Kamisugi Y."/>
            <person name="Saleh O."/>
            <person name="Blanc G."/>
            <person name="Decker E.L."/>
            <person name="van Gessel N."/>
            <person name="Grimwood J."/>
            <person name="Hayes R.D."/>
            <person name="Graham S.W."/>
            <person name="Gunter L.E."/>
            <person name="McDaniel S.F."/>
            <person name="Hoernstein S.N.W."/>
            <person name="Larsson A."/>
            <person name="Li F.W."/>
            <person name="Perroud P.F."/>
            <person name="Phillips J."/>
            <person name="Ranjan P."/>
            <person name="Rokshar D.S."/>
            <person name="Rothfels C.J."/>
            <person name="Schneider L."/>
            <person name="Shu S."/>
            <person name="Stevenson D.W."/>
            <person name="Thummler F."/>
            <person name="Tillich M."/>
            <person name="Villarreal Aguilar J.C."/>
            <person name="Widiez T."/>
            <person name="Wong G.K."/>
            <person name="Wymore A."/>
            <person name="Zhang Y."/>
            <person name="Zimmer A.D."/>
            <person name="Quatrano R.S."/>
            <person name="Mayer K.F.X."/>
            <person name="Goodstein D."/>
            <person name="Casacuberta J.M."/>
            <person name="Vandepoele K."/>
            <person name="Reski R."/>
            <person name="Cuming A.C."/>
            <person name="Tuskan G.A."/>
            <person name="Maumus F."/>
            <person name="Salse J."/>
            <person name="Schmutz J."/>
            <person name="Rensing S.A."/>
        </authorList>
    </citation>
    <scope>NUCLEOTIDE SEQUENCE [LARGE SCALE GENOMIC DNA]</scope>
    <source>
        <strain evidence="10 11">cv. Gransden 2004</strain>
    </source>
</reference>
<dbReference type="Gramene" id="Pp3c22_15890V3.5">
    <property type="protein sequence ID" value="Pp3c22_15890V3.5"/>
    <property type="gene ID" value="Pp3c22_15890"/>
</dbReference>
<dbReference type="SUPFAM" id="SSF54236">
    <property type="entry name" value="Ubiquitin-like"/>
    <property type="match status" value="1"/>
</dbReference>
<dbReference type="Gramene" id="Pp3c22_15890V3.4">
    <property type="protein sequence ID" value="Pp3c22_15890V3.4"/>
    <property type="gene ID" value="Pp3c22_15890"/>
</dbReference>
<dbReference type="EnsemblPlants" id="Pp3c22_15890V3.8">
    <property type="protein sequence ID" value="Pp3c22_15890V3.8"/>
    <property type="gene ID" value="Pp3c22_15890"/>
</dbReference>
<dbReference type="Pfam" id="PF04108">
    <property type="entry name" value="ATG17_like"/>
    <property type="match status" value="1"/>
</dbReference>
<keyword evidence="4 5" id="KW-0175">Coiled coil</keyword>
<feature type="coiled-coil region" evidence="5">
    <location>
        <begin position="885"/>
        <end position="919"/>
    </location>
</feature>
<feature type="domain" description="Autophagy-related protein 11 C-terminal" evidence="8">
    <location>
        <begin position="1041"/>
        <end position="1175"/>
    </location>
</feature>
<feature type="compositionally biased region" description="Polar residues" evidence="6">
    <location>
        <begin position="524"/>
        <end position="542"/>
    </location>
</feature>
<dbReference type="Gramene" id="Pp3c22_15890V3.7">
    <property type="protein sequence ID" value="Pp3c22_15890V3.7"/>
    <property type="gene ID" value="Pp3c22_15890"/>
</dbReference>
<feature type="compositionally biased region" description="Polar residues" evidence="6">
    <location>
        <begin position="708"/>
        <end position="717"/>
    </location>
</feature>
<evidence type="ECO:0000256" key="6">
    <source>
        <dbReference type="SAM" id="MobiDB-lite"/>
    </source>
</evidence>
<dbReference type="EnsemblPlants" id="Pp3c22_15890V3.2">
    <property type="protein sequence ID" value="Pp3c22_15890V3.2"/>
    <property type="gene ID" value="Pp3c22_15890"/>
</dbReference>
<dbReference type="EnsemblPlants" id="Pp3c22_15890V3.4">
    <property type="protein sequence ID" value="Pp3c22_15890V3.4"/>
    <property type="gene ID" value="Pp3c22_15890"/>
</dbReference>
<keyword evidence="2" id="KW-0653">Protein transport</keyword>
<dbReference type="EnsemblPlants" id="Pp3c22_15890V3.3">
    <property type="protein sequence ID" value="Pp3c22_15890V3.3"/>
    <property type="gene ID" value="Pp3c22_15890"/>
</dbReference>
<evidence type="ECO:0000313" key="9">
    <source>
        <dbReference type="EMBL" id="PNR30889.1"/>
    </source>
</evidence>
<dbReference type="InterPro" id="IPR040040">
    <property type="entry name" value="ATG11"/>
</dbReference>
<dbReference type="GO" id="GO:0015031">
    <property type="term" value="P:protein transport"/>
    <property type="evidence" value="ECO:0007669"/>
    <property type="project" value="UniProtKB-KW"/>
</dbReference>
<evidence type="ECO:0000256" key="3">
    <source>
        <dbReference type="ARBA" id="ARBA00023006"/>
    </source>
</evidence>
<dbReference type="Proteomes" id="UP000006727">
    <property type="component" value="Chromosome 22"/>
</dbReference>
<dbReference type="AlphaFoldDB" id="A0A2K1INM9"/>
<evidence type="ECO:0000313" key="11">
    <source>
        <dbReference type="Proteomes" id="UP000006727"/>
    </source>
</evidence>
<gene>
    <name evidence="10" type="primary">LOC112274774</name>
    <name evidence="9" type="ORF">PHYPA_027205</name>
</gene>
<dbReference type="OMA" id="EQCKREY"/>
<sequence length="1179" mass="130736">MLIHVAENGQSFDFDCQPVTNVGVIQNFLVSLTGIPLHEQMLLCGDTSLKSDNALGVYKLPDDSRHVFLYNRSRLVADCPPPPSEDPEVPLLEIPPVPSSLPGGHPLDDASDPALKALPSYELQFKYHFQKGHAILCASQKKFDICRRLLREQQVQEMALQTARGNIAYYYKVIDNQFGEFLRHYARQHKQHSDLLANFERDLERLRACKLHPSLQTETRKTLLHCVRESSLRERAEQCNFSHKQFGSKVAELKLLYVDLQRNVQYLSDSPSAVDVHVLEETIDDHMQFTEEQSSIVQSLSKDVNTVKKLVDDCVSGQYSGNLRPHDAVSALGPMYDVHDKNHLPRLEACDMELDNLLEHSKKSKNQMNLCVHTRLQNVAALQSNIRGMRNQLAVFKEAMARQSDHFSELKLLRRVGPSYKACLAEVVRRKASMKLYMGQAGQLAEKLARKREAEVARREEFLRIQSMYIQREVLQAMGLFENPSQCIVNIAPFDTNLLDIGVNDIERYAPESLVGRLMKGPDQNLSGRSRSLSYTGSQSPGGSEGALDTKDEQDLDTDEDTNGIDEIAGTSKLEVENAWLKSELASAVAMLCNLDSDYELEEGVGDSQDSEKGVEMERGARAQNAAQKTAEALHLKDEHAKHLTDMLTMRQVQCNSYEKRIRDLEQTLAEQHMQLQKYTSIERHDRGHRRSHDSEEFDQVQERTDQGQDSSETSGITGDGVGRVQRGVGIPEPMDEGMVSNMQANSTASIDTRTDSGGGRREGTREGGDEVMSDVSGGVSVTDAGMVESRKEESAEGVDGNEGLPDAPNGGSTGKDQGTNDVELNEVLAGAKVQGTALDKNVDGGDAFLRDGELEESALQTDLLEKNEHLIAIDDKLKFFIAEVARLTSELDESAELLNECQMNCAHLENRLHEAREEARTNLCAADRRAAEYSALRITSVRLRGLMERLRSCITAPAGNPSSFAESLRALAVSLSSANVNDGSEDGEFRNAIRVLADRVGNLVQQRGELLERCTIAETNQAHLKKDLENQAELLKNLYSKRKFDKQASKEKICFTRFEIHGLAVFLQNANGHFEAINHNRPHYYLSGESIALFQEQGLPSGSPYVVGQIVHIDRKVVIPAPPPPPLLAGSSDGSVQGTELGAGTMLTPARAKASHNPYGLPLGTDYYIVTVAMVPDL</sequence>
<dbReference type="GeneID" id="112274774"/>
<evidence type="ECO:0000256" key="5">
    <source>
        <dbReference type="SAM" id="Coils"/>
    </source>
</evidence>
<dbReference type="Gramene" id="Pp3c22_15890V3.2">
    <property type="protein sequence ID" value="Pp3c22_15890V3.2"/>
    <property type="gene ID" value="Pp3c22_15890"/>
</dbReference>
<dbReference type="PaxDb" id="3218-PP1S71_106V6.1"/>
<name>A0A2K1INM9_PHYPA</name>
<dbReference type="Gramene" id="Pp3c22_15890V3.3">
    <property type="protein sequence ID" value="Pp3c22_15890V3.3"/>
    <property type="gene ID" value="Pp3c22_15890"/>
</dbReference>
<dbReference type="CDD" id="cd17039">
    <property type="entry name" value="Ubl_ubiquitin_like"/>
    <property type="match status" value="1"/>
</dbReference>
<dbReference type="Gramene" id="Pp3c22_15890V3.1">
    <property type="protein sequence ID" value="Pp3c22_15890V3.1"/>
    <property type="gene ID" value="Pp3c22_15890"/>
</dbReference>
<dbReference type="GO" id="GO:1990316">
    <property type="term" value="C:Atg1/ULK1 kinase complex"/>
    <property type="evidence" value="ECO:0000318"/>
    <property type="project" value="GO_Central"/>
</dbReference>
<feature type="region of interest" description="Disordered" evidence="6">
    <location>
        <begin position="519"/>
        <end position="569"/>
    </location>
</feature>
<dbReference type="InterPro" id="IPR019460">
    <property type="entry name" value="Atg11_C"/>
</dbReference>
<dbReference type="GO" id="GO:0060090">
    <property type="term" value="F:molecular adaptor activity"/>
    <property type="evidence" value="ECO:0000318"/>
    <property type="project" value="GO_Central"/>
</dbReference>
<dbReference type="Gramene" id="Pp3c22_15890V3.8">
    <property type="protein sequence ID" value="Pp3c22_15890V3.8"/>
    <property type="gene ID" value="Pp3c22_15890"/>
</dbReference>
<feature type="region of interest" description="Disordered" evidence="6">
    <location>
        <begin position="678"/>
        <end position="820"/>
    </location>
</feature>
<dbReference type="Pfam" id="PF10377">
    <property type="entry name" value="ATG11"/>
    <property type="match status" value="1"/>
</dbReference>
<dbReference type="GO" id="GO:0000425">
    <property type="term" value="P:pexophagy"/>
    <property type="evidence" value="ECO:0000318"/>
    <property type="project" value="GO_Central"/>
</dbReference>
<keyword evidence="1" id="KW-0813">Transport</keyword>
<dbReference type="EnsemblPlants" id="Pp3c22_15890V3.6">
    <property type="protein sequence ID" value="Pp3c22_15890V3.6"/>
    <property type="gene ID" value="Pp3c22_15890"/>
</dbReference>
<dbReference type="GO" id="GO:0034517">
    <property type="term" value="P:ribophagy"/>
    <property type="evidence" value="ECO:0000318"/>
    <property type="project" value="GO_Central"/>
</dbReference>
<proteinExistence type="predicted"/>
<dbReference type="GO" id="GO:0034045">
    <property type="term" value="C:phagophore assembly site membrane"/>
    <property type="evidence" value="ECO:0000318"/>
    <property type="project" value="GO_Central"/>
</dbReference>
<dbReference type="Gramene" id="Pp3c22_15890V3.6">
    <property type="protein sequence ID" value="Pp3c22_15890V3.6"/>
    <property type="gene ID" value="Pp3c22_15890"/>
</dbReference>
<dbReference type="EnsemblPlants" id="Pp3c22_15890V3.7">
    <property type="protein sequence ID" value="Pp3c22_15890V3.7"/>
    <property type="gene ID" value="Pp3c22_15890"/>
</dbReference>
<evidence type="ECO:0000259" key="7">
    <source>
        <dbReference type="Pfam" id="PF04108"/>
    </source>
</evidence>
<reference evidence="10" key="3">
    <citation type="submission" date="2020-12" db="UniProtKB">
        <authorList>
            <consortium name="EnsemblPlants"/>
        </authorList>
    </citation>
    <scope>IDENTIFICATION</scope>
</reference>
<feature type="domain" description="Autophagy protein ATG17-like" evidence="7">
    <location>
        <begin position="133"/>
        <end position="469"/>
    </location>
</feature>
<protein>
    <submittedName>
        <fullName evidence="9 10">Uncharacterized protein</fullName>
    </submittedName>
</protein>
<dbReference type="OrthoDB" id="447953at2759"/>
<feature type="compositionally biased region" description="Polar residues" evidence="6">
    <location>
        <begin position="741"/>
        <end position="751"/>
    </location>
</feature>
<dbReference type="InterPro" id="IPR029071">
    <property type="entry name" value="Ubiquitin-like_domsf"/>
</dbReference>
<dbReference type="InterPro" id="IPR045326">
    <property type="entry name" value="ATG17-like_dom"/>
</dbReference>
<dbReference type="GO" id="GO:0061709">
    <property type="term" value="P:reticulophagy"/>
    <property type="evidence" value="ECO:0000318"/>
    <property type="project" value="GO_Central"/>
</dbReference>
<feature type="compositionally biased region" description="Basic and acidic residues" evidence="6">
    <location>
        <begin position="753"/>
        <end position="769"/>
    </location>
</feature>
<dbReference type="GO" id="GO:0019901">
    <property type="term" value="F:protein kinase binding"/>
    <property type="evidence" value="ECO:0000318"/>
    <property type="project" value="GO_Central"/>
</dbReference>
<keyword evidence="11" id="KW-1185">Reference proteome</keyword>
<keyword evidence="3" id="KW-0072">Autophagy</keyword>
<evidence type="ECO:0000256" key="4">
    <source>
        <dbReference type="ARBA" id="ARBA00023054"/>
    </source>
</evidence>
<dbReference type="RefSeq" id="XP_024360294.1">
    <property type="nucleotide sequence ID" value="XM_024504526.2"/>
</dbReference>
<dbReference type="FunCoup" id="A0A2K1INM9">
    <property type="interactions" value="677"/>
</dbReference>
<dbReference type="EnsemblPlants" id="Pp3c22_15890V3.5">
    <property type="protein sequence ID" value="Pp3c22_15890V3.5"/>
    <property type="gene ID" value="Pp3c22_15890"/>
</dbReference>
<dbReference type="PANTHER" id="PTHR13222:SF1">
    <property type="entry name" value="RB1-INDUCIBLE COILED-COIL PROTEIN 1"/>
    <property type="match status" value="1"/>
</dbReference>
<dbReference type="KEGG" id="ppp:112274774"/>
<dbReference type="PANTHER" id="PTHR13222">
    <property type="entry name" value="RB1-INDUCIBLE COILED-COIL"/>
    <property type="match status" value="1"/>
</dbReference>
<reference evidence="9 11" key="1">
    <citation type="journal article" date="2008" name="Science">
        <title>The Physcomitrella genome reveals evolutionary insights into the conquest of land by plants.</title>
        <authorList>
            <person name="Rensing S."/>
            <person name="Lang D."/>
            <person name="Zimmer A."/>
            <person name="Terry A."/>
            <person name="Salamov A."/>
            <person name="Shapiro H."/>
            <person name="Nishiyama T."/>
            <person name="Perroud P.-F."/>
            <person name="Lindquist E."/>
            <person name="Kamisugi Y."/>
            <person name="Tanahashi T."/>
            <person name="Sakakibara K."/>
            <person name="Fujita T."/>
            <person name="Oishi K."/>
            <person name="Shin-I T."/>
            <person name="Kuroki Y."/>
            <person name="Toyoda A."/>
            <person name="Suzuki Y."/>
            <person name="Hashimoto A."/>
            <person name="Yamaguchi K."/>
            <person name="Sugano A."/>
            <person name="Kohara Y."/>
            <person name="Fujiyama A."/>
            <person name="Anterola A."/>
            <person name="Aoki S."/>
            <person name="Ashton N."/>
            <person name="Barbazuk W.B."/>
            <person name="Barker E."/>
            <person name="Bennetzen J."/>
            <person name="Bezanilla M."/>
            <person name="Blankenship R."/>
            <person name="Cho S.H."/>
            <person name="Dutcher S."/>
            <person name="Estelle M."/>
            <person name="Fawcett J.A."/>
            <person name="Gundlach H."/>
            <person name="Hanada K."/>
            <person name="Heyl A."/>
            <person name="Hicks K.A."/>
            <person name="Hugh J."/>
            <person name="Lohr M."/>
            <person name="Mayer K."/>
            <person name="Melkozernov A."/>
            <person name="Murata T."/>
            <person name="Nelson D."/>
            <person name="Pils B."/>
            <person name="Prigge M."/>
            <person name="Reiss B."/>
            <person name="Renner T."/>
            <person name="Rombauts S."/>
            <person name="Rushton P."/>
            <person name="Sanderfoot A."/>
            <person name="Schween G."/>
            <person name="Shiu S.-H."/>
            <person name="Stueber K."/>
            <person name="Theodoulou F.L."/>
            <person name="Tu H."/>
            <person name="Van de Peer Y."/>
            <person name="Verrier P.J."/>
            <person name="Waters E."/>
            <person name="Wood A."/>
            <person name="Yang L."/>
            <person name="Cove D."/>
            <person name="Cuming A."/>
            <person name="Hasebe M."/>
            <person name="Lucas S."/>
            <person name="Mishler D.B."/>
            <person name="Reski R."/>
            <person name="Grigoriev I."/>
            <person name="Quatrano R.S."/>
            <person name="Boore J.L."/>
        </authorList>
    </citation>
    <scope>NUCLEOTIDE SEQUENCE [LARGE SCALE GENOMIC DNA]</scope>
    <source>
        <strain evidence="10 11">cv. Gransden 2004</strain>
    </source>
</reference>
<evidence type="ECO:0000256" key="2">
    <source>
        <dbReference type="ARBA" id="ARBA00022927"/>
    </source>
</evidence>
<dbReference type="GO" id="GO:0000422">
    <property type="term" value="P:autophagy of mitochondrion"/>
    <property type="evidence" value="ECO:0000318"/>
    <property type="project" value="GO_Central"/>
</dbReference>
<dbReference type="EMBL" id="ABEU02000022">
    <property type="protein sequence ID" value="PNR30889.1"/>
    <property type="molecule type" value="Genomic_DNA"/>
</dbReference>
<dbReference type="STRING" id="3218.A0A2K1INM9"/>
<organism evidence="9">
    <name type="scientific">Physcomitrium patens</name>
    <name type="common">Spreading-leaved earth moss</name>
    <name type="synonym">Physcomitrella patens</name>
    <dbReference type="NCBI Taxonomy" id="3218"/>
    <lineage>
        <taxon>Eukaryota</taxon>
        <taxon>Viridiplantae</taxon>
        <taxon>Streptophyta</taxon>
        <taxon>Embryophyta</taxon>
        <taxon>Bryophyta</taxon>
        <taxon>Bryophytina</taxon>
        <taxon>Bryopsida</taxon>
        <taxon>Funariidae</taxon>
        <taxon>Funariales</taxon>
        <taxon>Funariaceae</taxon>
        <taxon>Physcomitrium</taxon>
    </lineage>
</organism>